<dbReference type="SUPFAM" id="SSF48264">
    <property type="entry name" value="Cytochrome P450"/>
    <property type="match status" value="1"/>
</dbReference>
<accession>A0A9Q0Z5S0</accession>
<dbReference type="Proteomes" id="UP001151752">
    <property type="component" value="Chromosome 14"/>
</dbReference>
<reference evidence="8" key="1">
    <citation type="submission" date="2022-11" db="EMBL/GenBank/DDBJ databases">
        <authorList>
            <person name="Hyden B.L."/>
            <person name="Feng K."/>
            <person name="Yates T."/>
            <person name="Jawdy S."/>
            <person name="Smart L.B."/>
            <person name="Muchero W."/>
        </authorList>
    </citation>
    <scope>NUCLEOTIDE SEQUENCE</scope>
    <source>
        <tissue evidence="8">Shoot tip</tissue>
    </source>
</reference>
<dbReference type="InterPro" id="IPR036396">
    <property type="entry name" value="Cyt_P450_sf"/>
</dbReference>
<dbReference type="GO" id="GO:0016705">
    <property type="term" value="F:oxidoreductase activity, acting on paired donors, with incorporation or reduction of molecular oxygen"/>
    <property type="evidence" value="ECO:0007669"/>
    <property type="project" value="InterPro"/>
</dbReference>
<dbReference type="GO" id="GO:0020037">
    <property type="term" value="F:heme binding"/>
    <property type="evidence" value="ECO:0007669"/>
    <property type="project" value="InterPro"/>
</dbReference>
<evidence type="ECO:0000256" key="1">
    <source>
        <dbReference type="ARBA" id="ARBA00022617"/>
    </source>
</evidence>
<comment type="caution">
    <text evidence="8">The sequence shown here is derived from an EMBL/GenBank/DDBJ whole genome shotgun (WGS) entry which is preliminary data.</text>
</comment>
<evidence type="ECO:0000256" key="4">
    <source>
        <dbReference type="ARBA" id="ARBA00023004"/>
    </source>
</evidence>
<reference evidence="8" key="2">
    <citation type="journal article" date="2023" name="Int. J. Mol. Sci.">
        <title>De Novo Assembly and Annotation of 11 Diverse Shrub Willow (Salix) Genomes Reveals Novel Gene Organization in Sex-Linked Regions.</title>
        <authorList>
            <person name="Hyden B."/>
            <person name="Feng K."/>
            <person name="Yates T.B."/>
            <person name="Jawdy S."/>
            <person name="Cereghino C."/>
            <person name="Smart L.B."/>
            <person name="Muchero W."/>
        </authorList>
    </citation>
    <scope>NUCLEOTIDE SEQUENCE</scope>
    <source>
        <tissue evidence="8">Shoot tip</tissue>
    </source>
</reference>
<dbReference type="Gene3D" id="1.10.630.10">
    <property type="entry name" value="Cytochrome P450"/>
    <property type="match status" value="1"/>
</dbReference>
<keyword evidence="1 6" id="KW-0349">Heme</keyword>
<dbReference type="AlphaFoldDB" id="A0A9Q0Z5S0"/>
<dbReference type="PRINTS" id="PR00385">
    <property type="entry name" value="P450"/>
</dbReference>
<dbReference type="InterPro" id="IPR017972">
    <property type="entry name" value="Cyt_P450_CS"/>
</dbReference>
<dbReference type="EMBL" id="JAPFFM010000013">
    <property type="protein sequence ID" value="KAJ6722504.1"/>
    <property type="molecule type" value="Genomic_DNA"/>
</dbReference>
<keyword evidence="9" id="KW-1185">Reference proteome</keyword>
<feature type="binding site" description="axial binding residue" evidence="6">
    <location>
        <position position="172"/>
    </location>
    <ligand>
        <name>heme</name>
        <dbReference type="ChEBI" id="CHEBI:30413"/>
    </ligand>
    <ligandPart>
        <name>Fe</name>
        <dbReference type="ChEBI" id="CHEBI:18248"/>
    </ligandPart>
</feature>
<dbReference type="InterPro" id="IPR001128">
    <property type="entry name" value="Cyt_P450"/>
</dbReference>
<dbReference type="PANTHER" id="PTHR47947:SF39">
    <property type="entry name" value="CYTOCHROME P450"/>
    <property type="match status" value="1"/>
</dbReference>
<dbReference type="GO" id="GO:0004497">
    <property type="term" value="F:monooxygenase activity"/>
    <property type="evidence" value="ECO:0007669"/>
    <property type="project" value="UniProtKB-KW"/>
</dbReference>
<dbReference type="InterPro" id="IPR050651">
    <property type="entry name" value="Plant_Cytochrome_P450_Monoox"/>
</dbReference>
<evidence type="ECO:0000256" key="5">
    <source>
        <dbReference type="ARBA" id="ARBA00023033"/>
    </source>
</evidence>
<dbReference type="GO" id="GO:0005506">
    <property type="term" value="F:iron ion binding"/>
    <property type="evidence" value="ECO:0007669"/>
    <property type="project" value="InterPro"/>
</dbReference>
<evidence type="ECO:0000256" key="6">
    <source>
        <dbReference type="PIRSR" id="PIRSR602401-1"/>
    </source>
</evidence>
<keyword evidence="3 7" id="KW-0560">Oxidoreductase</keyword>
<gene>
    <name evidence="8" type="ORF">OIU74_007156</name>
</gene>
<comment type="cofactor">
    <cofactor evidence="6">
        <name>heme</name>
        <dbReference type="ChEBI" id="CHEBI:30413"/>
    </cofactor>
</comment>
<keyword evidence="4 6" id="KW-0408">Iron</keyword>
<comment type="similarity">
    <text evidence="7">Belongs to the cytochrome P450 family.</text>
</comment>
<sequence length="233" mass="25395">MDILLPYLNSIVLTAILLFCMLSAKESLIIGGTDTITVTIIWALSLLLNNPEALKNAQEELDVHVGKDRLVNESDTERLAYLQACVKEALRLYPAGPLSGFREFSADCTIGGYCVPAGTRLILNTHKIQRDPRVWPDPSEFKPERFLGSHKSVDVKGQHFELLPFGAGRRACPGTALGLQMSRLVLASLLQAFEISPPSNEPIDMTATAGLTSSPATPLQVLVKPRLPASVYE</sequence>
<protein>
    <submittedName>
        <fullName evidence="8">CYTOCHROME P450 FAMILY PROTEIN</fullName>
    </submittedName>
</protein>
<evidence type="ECO:0000256" key="3">
    <source>
        <dbReference type="ARBA" id="ARBA00023002"/>
    </source>
</evidence>
<keyword evidence="5 7" id="KW-0503">Monooxygenase</keyword>
<proteinExistence type="inferred from homology"/>
<dbReference type="PANTHER" id="PTHR47947">
    <property type="entry name" value="CYTOCHROME P450 82C3-RELATED"/>
    <property type="match status" value="1"/>
</dbReference>
<evidence type="ECO:0000256" key="2">
    <source>
        <dbReference type="ARBA" id="ARBA00022723"/>
    </source>
</evidence>
<evidence type="ECO:0000313" key="9">
    <source>
        <dbReference type="Proteomes" id="UP001151752"/>
    </source>
</evidence>
<keyword evidence="2 6" id="KW-0479">Metal-binding</keyword>
<organism evidence="8 9">
    <name type="scientific">Salix koriyanagi</name>
    <dbReference type="NCBI Taxonomy" id="2511006"/>
    <lineage>
        <taxon>Eukaryota</taxon>
        <taxon>Viridiplantae</taxon>
        <taxon>Streptophyta</taxon>
        <taxon>Embryophyta</taxon>
        <taxon>Tracheophyta</taxon>
        <taxon>Spermatophyta</taxon>
        <taxon>Magnoliopsida</taxon>
        <taxon>eudicotyledons</taxon>
        <taxon>Gunneridae</taxon>
        <taxon>Pentapetalae</taxon>
        <taxon>rosids</taxon>
        <taxon>fabids</taxon>
        <taxon>Malpighiales</taxon>
        <taxon>Salicaceae</taxon>
        <taxon>Saliceae</taxon>
        <taxon>Salix</taxon>
    </lineage>
</organism>
<dbReference type="PROSITE" id="PS00086">
    <property type="entry name" value="CYTOCHROME_P450"/>
    <property type="match status" value="1"/>
</dbReference>
<evidence type="ECO:0000313" key="8">
    <source>
        <dbReference type="EMBL" id="KAJ6722504.1"/>
    </source>
</evidence>
<name>A0A9Q0Z5S0_9ROSI</name>
<dbReference type="InterPro" id="IPR002401">
    <property type="entry name" value="Cyt_P450_E_grp-I"/>
</dbReference>
<evidence type="ECO:0000256" key="7">
    <source>
        <dbReference type="RuleBase" id="RU000461"/>
    </source>
</evidence>
<dbReference type="Pfam" id="PF00067">
    <property type="entry name" value="p450"/>
    <property type="match status" value="1"/>
</dbReference>
<dbReference type="PRINTS" id="PR00463">
    <property type="entry name" value="EP450I"/>
</dbReference>